<dbReference type="SMART" id="SM00870">
    <property type="entry name" value="Asparaginase"/>
    <property type="match status" value="1"/>
</dbReference>
<evidence type="ECO:0000259" key="1">
    <source>
        <dbReference type="Pfam" id="PF00710"/>
    </source>
</evidence>
<dbReference type="EMBL" id="CAFBMK010000384">
    <property type="protein sequence ID" value="CAB4954664.1"/>
    <property type="molecule type" value="Genomic_DNA"/>
</dbReference>
<sequence length="415" mass="42698">MRLGLVLTGGTIGSTSPGDSDVVRLMRGPNAAGMPGWLSGPLAAFGAHQLSIERPVELHSEEARPSDWEAMAASCRKLAERGVDAICILHGSDTMAYAAAALSFALADLRLPIVLTGSNLPPDDEESDAKNNVRAALVALRTLPDGVYLVFAGTPDGDALVHLGTRVRKERASGRAFVSPNGGPVAVVERGRMRRLVPWPLPQPLGPTSEQRLGAMADGPAGPVSAVLDGLDTPGANGTTPVNGWSAARAGAAIGVTEHPRVARFDPRVLELRVHPGLPVAALEAAVDAGGLLGVVAELYPCATGPTGDDDASLSRLAEHVTAMGGVVVGTVAAAPEIAGSYYPSLPSLTASGIGFLPGVLTSTATVKLMWALAVTGGDQARTRALMRRTVAGEVALVGRPAPRRRVQHQVRTGS</sequence>
<accession>A0A6J7KLI2</accession>
<dbReference type="InterPro" id="IPR027474">
    <property type="entry name" value="L-asparaginase_N"/>
</dbReference>
<dbReference type="PIRSF" id="PIRSF500176">
    <property type="entry name" value="L_ASNase"/>
    <property type="match status" value="1"/>
</dbReference>
<gene>
    <name evidence="2" type="ORF">UFOPK3564_03690</name>
</gene>
<dbReference type="InterPro" id="IPR027473">
    <property type="entry name" value="L-asparaginase_C"/>
</dbReference>
<dbReference type="InterPro" id="IPR006034">
    <property type="entry name" value="Asparaginase/glutaminase-like"/>
</dbReference>
<reference evidence="2" key="1">
    <citation type="submission" date="2020-05" db="EMBL/GenBank/DDBJ databases">
        <authorList>
            <person name="Chiriac C."/>
            <person name="Salcher M."/>
            <person name="Ghai R."/>
            <person name="Kavagutti S V."/>
        </authorList>
    </citation>
    <scope>NUCLEOTIDE SEQUENCE</scope>
</reference>
<name>A0A6J7KLI2_9ZZZZ</name>
<dbReference type="SUPFAM" id="SSF53774">
    <property type="entry name" value="Glutaminase/Asparaginase"/>
    <property type="match status" value="1"/>
</dbReference>
<evidence type="ECO:0000313" key="2">
    <source>
        <dbReference type="EMBL" id="CAB4954664.1"/>
    </source>
</evidence>
<dbReference type="Gene3D" id="3.40.50.40">
    <property type="match status" value="1"/>
</dbReference>
<dbReference type="AlphaFoldDB" id="A0A6J7KLI2"/>
<dbReference type="PROSITE" id="PS51732">
    <property type="entry name" value="ASN_GLN_ASE_3"/>
    <property type="match status" value="1"/>
</dbReference>
<dbReference type="PANTHER" id="PTHR11707">
    <property type="entry name" value="L-ASPARAGINASE"/>
    <property type="match status" value="1"/>
</dbReference>
<dbReference type="Pfam" id="PF00710">
    <property type="entry name" value="Asparaginase"/>
    <property type="match status" value="1"/>
</dbReference>
<dbReference type="PANTHER" id="PTHR11707:SF28">
    <property type="entry name" value="60 KDA LYSOPHOSPHOLIPASE"/>
    <property type="match status" value="1"/>
</dbReference>
<dbReference type="InterPro" id="IPR037152">
    <property type="entry name" value="L-asparaginase_N_sf"/>
</dbReference>
<dbReference type="Gene3D" id="3.40.50.1170">
    <property type="entry name" value="L-asparaginase, N-terminal domain"/>
    <property type="match status" value="1"/>
</dbReference>
<dbReference type="PRINTS" id="PR00139">
    <property type="entry name" value="ASNGLNASE"/>
</dbReference>
<proteinExistence type="predicted"/>
<dbReference type="InterPro" id="IPR036152">
    <property type="entry name" value="Asp/glu_Ase-like_sf"/>
</dbReference>
<protein>
    <submittedName>
        <fullName evidence="2">Unannotated protein</fullName>
    </submittedName>
</protein>
<dbReference type="PIRSF" id="PIRSF001220">
    <property type="entry name" value="L-ASNase_gatD"/>
    <property type="match status" value="1"/>
</dbReference>
<organism evidence="2">
    <name type="scientific">freshwater metagenome</name>
    <dbReference type="NCBI Taxonomy" id="449393"/>
    <lineage>
        <taxon>unclassified sequences</taxon>
        <taxon>metagenomes</taxon>
        <taxon>ecological metagenomes</taxon>
    </lineage>
</organism>
<feature type="domain" description="L-asparaginase N-terminal" evidence="1">
    <location>
        <begin position="4"/>
        <end position="193"/>
    </location>
</feature>